<reference evidence="1" key="1">
    <citation type="submission" date="2021-03" db="EMBL/GenBank/DDBJ databases">
        <title>Genomic Encyclopedia of Type Strains, Phase IV (KMG-IV): sequencing the most valuable type-strain genomes for metagenomic binning, comparative biology and taxonomic classification.</title>
        <authorList>
            <person name="Goeker M."/>
        </authorList>
    </citation>
    <scope>NUCLEOTIDE SEQUENCE</scope>
    <source>
        <strain evidence="1">DSM 107338</strain>
    </source>
</reference>
<organism evidence="1 2">
    <name type="scientific">Oceanobacillus polygoni</name>
    <dbReference type="NCBI Taxonomy" id="1235259"/>
    <lineage>
        <taxon>Bacteria</taxon>
        <taxon>Bacillati</taxon>
        <taxon>Bacillota</taxon>
        <taxon>Bacilli</taxon>
        <taxon>Bacillales</taxon>
        <taxon>Bacillaceae</taxon>
        <taxon>Oceanobacillus</taxon>
    </lineage>
</organism>
<dbReference type="EMBL" id="JAGGMB010000003">
    <property type="protein sequence ID" value="MBP2077039.1"/>
    <property type="molecule type" value="Genomic_DNA"/>
</dbReference>
<name>A0A9X0YTT5_9BACI</name>
<sequence length="33" mass="4089">MDRYLRFLFLSGHAIHRFGFTIEDLHPYEQIQH</sequence>
<keyword evidence="2" id="KW-1185">Reference proteome</keyword>
<protein>
    <submittedName>
        <fullName evidence="1">Uncharacterized protein</fullName>
    </submittedName>
</protein>
<dbReference type="Proteomes" id="UP001138793">
    <property type="component" value="Unassembled WGS sequence"/>
</dbReference>
<accession>A0A9X0YTT5</accession>
<evidence type="ECO:0000313" key="1">
    <source>
        <dbReference type="EMBL" id="MBP2077039.1"/>
    </source>
</evidence>
<comment type="caution">
    <text evidence="1">The sequence shown here is derived from an EMBL/GenBank/DDBJ whole genome shotgun (WGS) entry which is preliminary data.</text>
</comment>
<dbReference type="AlphaFoldDB" id="A0A9X0YTT5"/>
<gene>
    <name evidence="1" type="ORF">J2Z64_001270</name>
</gene>
<proteinExistence type="predicted"/>
<evidence type="ECO:0000313" key="2">
    <source>
        <dbReference type="Proteomes" id="UP001138793"/>
    </source>
</evidence>